<protein>
    <submittedName>
        <fullName evidence="3">LPXTG-motif cell wall anchor domain protein</fullName>
    </submittedName>
</protein>
<feature type="chain" id="PRO_5003314354" evidence="2">
    <location>
        <begin position="27"/>
        <end position="175"/>
    </location>
</feature>
<dbReference type="eggNOG" id="ENOG50343NW">
    <property type="taxonomic scope" value="Bacteria"/>
</dbReference>
<dbReference type="KEGG" id="cfi:Celf_0718"/>
<keyword evidence="1" id="KW-0812">Transmembrane</keyword>
<gene>
    <name evidence="3" type="ordered locus">Celf_0718</name>
</gene>
<evidence type="ECO:0000256" key="1">
    <source>
        <dbReference type="SAM" id="Phobius"/>
    </source>
</evidence>
<dbReference type="EMBL" id="CP002666">
    <property type="protein sequence ID" value="AEE44858.1"/>
    <property type="molecule type" value="Genomic_DNA"/>
</dbReference>
<name>F4GZD7_CELFA</name>
<keyword evidence="1" id="KW-0472">Membrane</keyword>
<dbReference type="STRING" id="590998.Celf_0718"/>
<organism evidence="3 4">
    <name type="scientific">Cellulomonas fimi (strain ATCC 484 / DSM 20113 / JCM 1341 / CCUG 24087 / LMG 16345 / NBRC 15513 / NCIMB 8980 / NCTC 7547 / NRS-133)</name>
    <dbReference type="NCBI Taxonomy" id="590998"/>
    <lineage>
        <taxon>Bacteria</taxon>
        <taxon>Bacillati</taxon>
        <taxon>Actinomycetota</taxon>
        <taxon>Actinomycetes</taxon>
        <taxon>Micrococcales</taxon>
        <taxon>Cellulomonadaceae</taxon>
        <taxon>Cellulomonas</taxon>
    </lineage>
</organism>
<keyword evidence="2" id="KW-0732">Signal</keyword>
<proteinExistence type="predicted"/>
<keyword evidence="4" id="KW-1185">Reference proteome</keyword>
<feature type="signal peptide" evidence="2">
    <location>
        <begin position="1"/>
        <end position="26"/>
    </location>
</feature>
<feature type="transmembrane region" description="Helical" evidence="1">
    <location>
        <begin position="147"/>
        <end position="168"/>
    </location>
</feature>
<dbReference type="HOGENOM" id="CLU_1552524_0_0_11"/>
<evidence type="ECO:0000313" key="3">
    <source>
        <dbReference type="EMBL" id="AEE44858.1"/>
    </source>
</evidence>
<evidence type="ECO:0000313" key="4">
    <source>
        <dbReference type="Proteomes" id="UP000008460"/>
    </source>
</evidence>
<reference evidence="3 4" key="1">
    <citation type="submission" date="2011-04" db="EMBL/GenBank/DDBJ databases">
        <title>Complete sequence of Cellulomonas fimi ATCC 484.</title>
        <authorList>
            <consortium name="US DOE Joint Genome Institute"/>
            <person name="Lucas S."/>
            <person name="Han J."/>
            <person name="Lapidus A."/>
            <person name="Cheng J.-F."/>
            <person name="Goodwin L."/>
            <person name="Pitluck S."/>
            <person name="Peters L."/>
            <person name="Chertkov O."/>
            <person name="Detter J.C."/>
            <person name="Han C."/>
            <person name="Tapia R."/>
            <person name="Land M."/>
            <person name="Hauser L."/>
            <person name="Kyrpides N."/>
            <person name="Ivanova N."/>
            <person name="Ovchinnikova G."/>
            <person name="Pagani I."/>
            <person name="Mead D."/>
            <person name="Brumm P."/>
            <person name="Woyke T."/>
        </authorList>
    </citation>
    <scope>NUCLEOTIDE SEQUENCE [LARGE SCALE GENOMIC DNA]</scope>
    <source>
        <strain evidence="4">ATCC 484 / DSM 20113 / JCM 1341 / NBRC 15513 / NCIMB 8980 / NCTC 7547</strain>
    </source>
</reference>
<dbReference type="Proteomes" id="UP000008460">
    <property type="component" value="Chromosome"/>
</dbReference>
<sequence length="175" mass="17156">MNVRRHLAAALVAGGLLLSAGSAATAAVTDDGYRAPSVVATVSDPTPAPGQPFTVTIQYRPSTAVSLTVTSSPASIPDSAITIAGTRSLTRTTDASGAVSFTVTLAQEGTYTLTARDAATGAVIATEVLAVTTTGTGGTLSSTGADALPYVVGAGALLVVGVGALLLARRRSAAL</sequence>
<dbReference type="AlphaFoldDB" id="F4GZD7"/>
<keyword evidence="1" id="KW-1133">Transmembrane helix</keyword>
<evidence type="ECO:0000256" key="2">
    <source>
        <dbReference type="SAM" id="SignalP"/>
    </source>
</evidence>
<accession>F4GZD7</accession>
<dbReference type="RefSeq" id="WP_013769887.1">
    <property type="nucleotide sequence ID" value="NC_015514.1"/>
</dbReference>